<name>A0A7Y8Y3B4_9FLAO</name>
<reference evidence="2 3" key="1">
    <citation type="submission" date="2020-07" db="EMBL/GenBank/DDBJ databases">
        <authorList>
            <person name="Sun Q."/>
        </authorList>
    </citation>
    <scope>NUCLEOTIDE SEQUENCE [LARGE SCALE GENOMIC DNA]</scope>
    <source>
        <strain evidence="2 3">MAH-1</strain>
    </source>
</reference>
<comment type="caution">
    <text evidence="2">The sequence shown here is derived from an EMBL/GenBank/DDBJ whole genome shotgun (WGS) entry which is preliminary data.</text>
</comment>
<proteinExistence type="predicted"/>
<evidence type="ECO:0000313" key="3">
    <source>
        <dbReference type="Proteomes" id="UP000535020"/>
    </source>
</evidence>
<organism evidence="2 3">
    <name type="scientific">Flavobacterium agri</name>
    <dbReference type="NCBI Taxonomy" id="2743471"/>
    <lineage>
        <taxon>Bacteria</taxon>
        <taxon>Pseudomonadati</taxon>
        <taxon>Bacteroidota</taxon>
        <taxon>Flavobacteriia</taxon>
        <taxon>Flavobacteriales</taxon>
        <taxon>Flavobacteriaceae</taxon>
        <taxon>Flavobacterium</taxon>
    </lineage>
</organism>
<dbReference type="Proteomes" id="UP000535020">
    <property type="component" value="Unassembled WGS sequence"/>
</dbReference>
<feature type="chain" id="PRO_5030738207" description="YD repeat-containing protein" evidence="1">
    <location>
        <begin position="21"/>
        <end position="243"/>
    </location>
</feature>
<dbReference type="RefSeq" id="WP_176006653.1">
    <property type="nucleotide sequence ID" value="NZ_JABWMI010000014.1"/>
</dbReference>
<keyword evidence="3" id="KW-1185">Reference proteome</keyword>
<evidence type="ECO:0008006" key="4">
    <source>
        <dbReference type="Google" id="ProtNLM"/>
    </source>
</evidence>
<dbReference type="PROSITE" id="PS51257">
    <property type="entry name" value="PROKAR_LIPOPROTEIN"/>
    <property type="match status" value="1"/>
</dbReference>
<keyword evidence="1" id="KW-0732">Signal</keyword>
<feature type="signal peptide" evidence="1">
    <location>
        <begin position="1"/>
        <end position="20"/>
    </location>
</feature>
<dbReference type="EMBL" id="JACBJI010000005">
    <property type="protein sequence ID" value="NYA71844.1"/>
    <property type="molecule type" value="Genomic_DNA"/>
</dbReference>
<dbReference type="AlphaFoldDB" id="A0A7Y8Y3B4"/>
<gene>
    <name evidence="2" type="ORF">HZF10_13005</name>
</gene>
<evidence type="ECO:0000313" key="2">
    <source>
        <dbReference type="EMBL" id="NYA71844.1"/>
    </source>
</evidence>
<sequence>MKKMIFGLSALIVLFSSCGSDDGGNSTETGDGVLLKKTIENGPDGQFISEASYNGHKIVKITTNDGGRIDFTYTGDDITKMAWKLDNELIEEQLYTYDASGKLATHTLLDYEIGWGSKEVYTYNSDNTATVQNYSGDLVSQTLEGDTYTITFANGEVSQIVTPFETITYTYDNKNNPFKNVTGYGKISYIDGGASGIMHNVTEESSSEGGGSTYTFTYNNNDFPATAVENWDGDVYNTQFFYN</sequence>
<evidence type="ECO:0000256" key="1">
    <source>
        <dbReference type="SAM" id="SignalP"/>
    </source>
</evidence>
<protein>
    <recommendedName>
        <fullName evidence="4">YD repeat-containing protein</fullName>
    </recommendedName>
</protein>
<accession>A0A7Y8Y3B4</accession>